<evidence type="ECO:0000256" key="1">
    <source>
        <dbReference type="SAM" id="MobiDB-lite"/>
    </source>
</evidence>
<feature type="region of interest" description="Disordered" evidence="1">
    <location>
        <begin position="1"/>
        <end position="20"/>
    </location>
</feature>
<dbReference type="EMBL" id="CAJVCH010539046">
    <property type="protein sequence ID" value="CAG7826222.1"/>
    <property type="molecule type" value="Genomic_DNA"/>
</dbReference>
<organism evidence="2 3">
    <name type="scientific">Allacma fusca</name>
    <dbReference type="NCBI Taxonomy" id="39272"/>
    <lineage>
        <taxon>Eukaryota</taxon>
        <taxon>Metazoa</taxon>
        <taxon>Ecdysozoa</taxon>
        <taxon>Arthropoda</taxon>
        <taxon>Hexapoda</taxon>
        <taxon>Collembola</taxon>
        <taxon>Symphypleona</taxon>
        <taxon>Sminthuridae</taxon>
        <taxon>Allacma</taxon>
    </lineage>
</organism>
<dbReference type="AlphaFoldDB" id="A0A8J2L600"/>
<evidence type="ECO:0000313" key="2">
    <source>
        <dbReference type="EMBL" id="CAG7826222.1"/>
    </source>
</evidence>
<accession>A0A8J2L600</accession>
<sequence>MGKRILSNPNSPEISENSLKDESRKIYIEANSPPVSYAYNKHGKRKMSRATVFRSRINSQSP</sequence>
<feature type="compositionally biased region" description="Low complexity" evidence="1">
    <location>
        <begin position="7"/>
        <end position="17"/>
    </location>
</feature>
<evidence type="ECO:0000313" key="3">
    <source>
        <dbReference type="Proteomes" id="UP000708208"/>
    </source>
</evidence>
<feature type="region of interest" description="Disordered" evidence="1">
    <location>
        <begin position="38"/>
        <end position="62"/>
    </location>
</feature>
<comment type="caution">
    <text evidence="2">The sequence shown here is derived from an EMBL/GenBank/DDBJ whole genome shotgun (WGS) entry which is preliminary data.</text>
</comment>
<keyword evidence="3" id="KW-1185">Reference proteome</keyword>
<proteinExistence type="predicted"/>
<protein>
    <submittedName>
        <fullName evidence="2">Uncharacterized protein</fullName>
    </submittedName>
</protein>
<dbReference type="Proteomes" id="UP000708208">
    <property type="component" value="Unassembled WGS sequence"/>
</dbReference>
<reference evidence="2" key="1">
    <citation type="submission" date="2021-06" db="EMBL/GenBank/DDBJ databases">
        <authorList>
            <person name="Hodson N. C."/>
            <person name="Mongue J. A."/>
            <person name="Jaron S. K."/>
        </authorList>
    </citation>
    <scope>NUCLEOTIDE SEQUENCE</scope>
</reference>
<gene>
    <name evidence="2" type="ORF">AFUS01_LOCUS36287</name>
</gene>
<name>A0A8J2L600_9HEXA</name>